<keyword evidence="2" id="KW-1185">Reference proteome</keyword>
<sequence>MSQYNYDEEYVDGLFHGREDPYEGVDRYNIALGSVPLTGNVVEDRINLEIARHEQQTPPQDHFVLSSVSSHGHEMGLSSASQTVSSQTRLATQEQNDPDINFDWFEHELITTTRLFVRSNGCHGMFGKPYGLRVDIRTEDDFDGKLVDFFQSRDDKTACDPSGVMTNQTVFEFRAMICCYKQVIGRQKLYNSCQRTVTLKQQLLVDELRRIKNTYTW</sequence>
<evidence type="ECO:0000313" key="1">
    <source>
        <dbReference type="EMBL" id="CRG90770.1"/>
    </source>
</evidence>
<dbReference type="AlphaFoldDB" id="A0A0U1M6X4"/>
<protein>
    <submittedName>
        <fullName evidence="1">Uncharacterized protein</fullName>
    </submittedName>
</protein>
<proteinExistence type="predicted"/>
<name>A0A0U1M6X4_TALIS</name>
<reference evidence="1 2" key="1">
    <citation type="submission" date="2015-04" db="EMBL/GenBank/DDBJ databases">
        <authorList>
            <person name="Syromyatnikov M.Y."/>
            <person name="Popov V.N."/>
        </authorList>
    </citation>
    <scope>NUCLEOTIDE SEQUENCE [LARGE SCALE GENOMIC DNA]</scope>
    <source>
        <strain evidence="1">WF-38-12</strain>
    </source>
</reference>
<gene>
    <name evidence="1" type="ORF">PISL3812_07815</name>
</gene>
<dbReference type="Proteomes" id="UP000054383">
    <property type="component" value="Unassembled WGS sequence"/>
</dbReference>
<organism evidence="1 2">
    <name type="scientific">Talaromyces islandicus</name>
    <name type="common">Penicillium islandicum</name>
    <dbReference type="NCBI Taxonomy" id="28573"/>
    <lineage>
        <taxon>Eukaryota</taxon>
        <taxon>Fungi</taxon>
        <taxon>Dikarya</taxon>
        <taxon>Ascomycota</taxon>
        <taxon>Pezizomycotina</taxon>
        <taxon>Eurotiomycetes</taxon>
        <taxon>Eurotiomycetidae</taxon>
        <taxon>Eurotiales</taxon>
        <taxon>Trichocomaceae</taxon>
        <taxon>Talaromyces</taxon>
        <taxon>Talaromyces sect. Islandici</taxon>
    </lineage>
</organism>
<accession>A0A0U1M6X4</accession>
<dbReference type="EMBL" id="CVMT01000008">
    <property type="protein sequence ID" value="CRG90770.1"/>
    <property type="molecule type" value="Genomic_DNA"/>
</dbReference>
<evidence type="ECO:0000313" key="2">
    <source>
        <dbReference type="Proteomes" id="UP000054383"/>
    </source>
</evidence>